<dbReference type="NCBIfam" id="NF008277">
    <property type="entry name" value="PRK11055.1"/>
    <property type="match status" value="1"/>
</dbReference>
<gene>
    <name evidence="6" type="ORF">QCO44_06180</name>
</gene>
<dbReference type="Gene3D" id="2.70.98.10">
    <property type="match status" value="1"/>
</dbReference>
<evidence type="ECO:0000256" key="1">
    <source>
        <dbReference type="ARBA" id="ARBA00005028"/>
    </source>
</evidence>
<dbReference type="EMBL" id="JARVLH010000003">
    <property type="protein sequence ID" value="MEX5285227.1"/>
    <property type="molecule type" value="Genomic_DNA"/>
</dbReference>
<dbReference type="EC" id="5.1.3.3" evidence="5"/>
<dbReference type="PANTHER" id="PTHR10091">
    <property type="entry name" value="ALDOSE-1-EPIMERASE"/>
    <property type="match status" value="1"/>
</dbReference>
<evidence type="ECO:0000313" key="6">
    <source>
        <dbReference type="EMBL" id="MEX5285227.1"/>
    </source>
</evidence>
<dbReference type="InterPro" id="IPR008183">
    <property type="entry name" value="Aldose_1/G6P_1-epimerase"/>
</dbReference>
<dbReference type="InterPro" id="IPR011013">
    <property type="entry name" value="Gal_mutarotase_sf_dom"/>
</dbReference>
<dbReference type="SUPFAM" id="SSF74650">
    <property type="entry name" value="Galactose mutarotase-like"/>
    <property type="match status" value="1"/>
</dbReference>
<evidence type="ECO:0000256" key="5">
    <source>
        <dbReference type="PIRNR" id="PIRNR005096"/>
    </source>
</evidence>
<comment type="caution">
    <text evidence="6">The sequence shown here is derived from an EMBL/GenBank/DDBJ whole genome shotgun (WGS) entry which is preliminary data.</text>
</comment>
<dbReference type="InterPro" id="IPR015443">
    <property type="entry name" value="Aldose_1-epimerase"/>
</dbReference>
<keyword evidence="7" id="KW-1185">Reference proteome</keyword>
<evidence type="ECO:0000256" key="2">
    <source>
        <dbReference type="ARBA" id="ARBA00006206"/>
    </source>
</evidence>
<name>A0ABV3X4W0_9FIRM</name>
<reference evidence="6 7" key="1">
    <citation type="submission" date="2023-04" db="EMBL/GenBank/DDBJ databases">
        <title>Genome Sequence of Selenomonas sputigena ATCC 33150.</title>
        <authorList>
            <person name="Miller D.P."/>
            <person name="Anvari S."/>
            <person name="Polson S.W."/>
            <person name="Macdonald M."/>
            <person name="Mcdowell J.V."/>
        </authorList>
    </citation>
    <scope>NUCLEOTIDE SEQUENCE [LARGE SCALE GENOMIC DNA]</scope>
    <source>
        <strain evidence="6 7">ATCC 33150</strain>
    </source>
</reference>
<dbReference type="InterPro" id="IPR014718">
    <property type="entry name" value="GH-type_carb-bd"/>
</dbReference>
<sequence>MAKITKEAFGELKDGRKITLYTLENSRGARLSVMDYGARLQSLVVPDRDGKGIDVALGYDNIASYEADDKYLGAVLGRSAGRIAFGDLQLESGTYVLECNEGRNHLHGGDFGGYAKKTWTAEEKGGELTLHYMSPAGEGGYPGDLKVAVTYGLSEKNELVIRYEAVANGDTICNLSQHTYFNLEGFSSGSVLDQKIRIFAAKYTPTDNESIPDGRILLVEGTPLDFSEPTEIGARIDAPFSQMRWAGGYDHNFALDKTPAAEEAKALGLGTDSGCPVDYSRLHKMAYAVSDKTGIELHSYTTQPGVQFYTGNYLDGVLRGKAGTVFGPRAGFTLEAQYYPDAVHHMNFEQPLLRSGDTWTAETVYAFGVKE</sequence>
<dbReference type="RefSeq" id="WP_368846953.1">
    <property type="nucleotide sequence ID" value="NZ_CP194411.1"/>
</dbReference>
<comment type="pathway">
    <text evidence="1 5">Carbohydrate metabolism; hexose metabolism.</text>
</comment>
<evidence type="ECO:0000256" key="4">
    <source>
        <dbReference type="ARBA" id="ARBA00023277"/>
    </source>
</evidence>
<organism evidence="6 7">
    <name type="scientific">Selenomonas sputigena</name>
    <dbReference type="NCBI Taxonomy" id="69823"/>
    <lineage>
        <taxon>Bacteria</taxon>
        <taxon>Bacillati</taxon>
        <taxon>Bacillota</taxon>
        <taxon>Negativicutes</taxon>
        <taxon>Selenomonadales</taxon>
        <taxon>Selenomonadaceae</taxon>
        <taxon>Selenomonas</taxon>
    </lineage>
</organism>
<dbReference type="GO" id="GO:0016853">
    <property type="term" value="F:isomerase activity"/>
    <property type="evidence" value="ECO:0007669"/>
    <property type="project" value="UniProtKB-KW"/>
</dbReference>
<dbReference type="InterPro" id="IPR047215">
    <property type="entry name" value="Galactose_mutarotase-like"/>
</dbReference>
<evidence type="ECO:0000313" key="7">
    <source>
        <dbReference type="Proteomes" id="UP001559623"/>
    </source>
</evidence>
<evidence type="ECO:0000256" key="3">
    <source>
        <dbReference type="ARBA" id="ARBA00023235"/>
    </source>
</evidence>
<dbReference type="Proteomes" id="UP001559623">
    <property type="component" value="Unassembled WGS sequence"/>
</dbReference>
<keyword evidence="4 5" id="KW-0119">Carbohydrate metabolism</keyword>
<comment type="similarity">
    <text evidence="2 5">Belongs to the aldose epimerase family.</text>
</comment>
<dbReference type="CDD" id="cd09019">
    <property type="entry name" value="galactose_mutarotase_like"/>
    <property type="match status" value="1"/>
</dbReference>
<keyword evidence="3 5" id="KW-0413">Isomerase</keyword>
<accession>A0ABV3X4W0</accession>
<comment type="catalytic activity">
    <reaction evidence="5">
        <text>alpha-D-glucose = beta-D-glucose</text>
        <dbReference type="Rhea" id="RHEA:10264"/>
        <dbReference type="ChEBI" id="CHEBI:15903"/>
        <dbReference type="ChEBI" id="CHEBI:17925"/>
        <dbReference type="EC" id="5.1.3.3"/>
    </reaction>
</comment>
<protein>
    <recommendedName>
        <fullName evidence="5">Aldose 1-epimerase</fullName>
        <ecNumber evidence="5">5.1.3.3</ecNumber>
    </recommendedName>
</protein>
<dbReference type="PIRSF" id="PIRSF005096">
    <property type="entry name" value="GALM"/>
    <property type="match status" value="1"/>
</dbReference>
<dbReference type="PANTHER" id="PTHR10091:SF0">
    <property type="entry name" value="GALACTOSE MUTAROTASE"/>
    <property type="match status" value="1"/>
</dbReference>
<dbReference type="Pfam" id="PF01263">
    <property type="entry name" value="Aldose_epim"/>
    <property type="match status" value="1"/>
</dbReference>
<proteinExistence type="inferred from homology"/>